<dbReference type="InterPro" id="IPR021136">
    <property type="entry name" value="Flagellar_hook_control-like_C"/>
</dbReference>
<evidence type="ECO:0000256" key="1">
    <source>
        <dbReference type="SAM" id="MobiDB-lite"/>
    </source>
</evidence>
<feature type="region of interest" description="Disordered" evidence="1">
    <location>
        <begin position="509"/>
        <end position="561"/>
    </location>
</feature>
<dbReference type="Pfam" id="PF02120">
    <property type="entry name" value="Flg_hook"/>
    <property type="match status" value="1"/>
</dbReference>
<dbReference type="Proteomes" id="UP000470213">
    <property type="component" value="Unassembled WGS sequence"/>
</dbReference>
<comment type="caution">
    <text evidence="3">The sequence shown here is derived from an EMBL/GenBank/DDBJ whole genome shotgun (WGS) entry which is preliminary data.</text>
</comment>
<gene>
    <name evidence="3" type="ORF">GTH32_00830</name>
</gene>
<keyword evidence="4" id="KW-1185">Reference proteome</keyword>
<name>A0A7X5LJ86_9ALTE</name>
<dbReference type="AlphaFoldDB" id="A0A7X5LJ86"/>
<reference evidence="3 4" key="1">
    <citation type="submission" date="2020-01" db="EMBL/GenBank/DDBJ databases">
        <authorList>
            <person name="Chen J."/>
            <person name="Zhu S."/>
            <person name="Yang J."/>
        </authorList>
    </citation>
    <scope>NUCLEOTIDE SEQUENCE [LARGE SCALE GENOMIC DNA]</scope>
    <source>
        <strain evidence="3 4">345S023</strain>
    </source>
</reference>
<accession>A0A7X5LJ86</accession>
<feature type="domain" description="Flagellar hook-length control protein-like C-terminal" evidence="2">
    <location>
        <begin position="805"/>
        <end position="879"/>
    </location>
</feature>
<feature type="compositionally biased region" description="Polar residues" evidence="1">
    <location>
        <begin position="634"/>
        <end position="649"/>
    </location>
</feature>
<evidence type="ECO:0000313" key="4">
    <source>
        <dbReference type="Proteomes" id="UP000470213"/>
    </source>
</evidence>
<proteinExistence type="predicted"/>
<feature type="region of interest" description="Disordered" evidence="1">
    <location>
        <begin position="625"/>
        <end position="649"/>
    </location>
</feature>
<feature type="region of interest" description="Disordered" evidence="1">
    <location>
        <begin position="376"/>
        <end position="420"/>
    </location>
</feature>
<feature type="compositionally biased region" description="Polar residues" evidence="1">
    <location>
        <begin position="528"/>
        <end position="539"/>
    </location>
</feature>
<evidence type="ECO:0000259" key="2">
    <source>
        <dbReference type="Pfam" id="PF02120"/>
    </source>
</evidence>
<protein>
    <recommendedName>
        <fullName evidence="2">Flagellar hook-length control protein-like C-terminal domain-containing protein</fullName>
    </recommendedName>
</protein>
<organism evidence="3 4">
    <name type="scientific">Alteromonas profundi</name>
    <dbReference type="NCBI Taxonomy" id="2696062"/>
    <lineage>
        <taxon>Bacteria</taxon>
        <taxon>Pseudomonadati</taxon>
        <taxon>Pseudomonadota</taxon>
        <taxon>Gammaproteobacteria</taxon>
        <taxon>Alteromonadales</taxon>
        <taxon>Alteromonadaceae</taxon>
        <taxon>Alteromonas/Salinimonas group</taxon>
        <taxon>Alteromonas</taxon>
    </lineage>
</organism>
<dbReference type="RefSeq" id="WP_163083336.1">
    <property type="nucleotide sequence ID" value="NZ_JAAAWN010000001.1"/>
</dbReference>
<dbReference type="EMBL" id="JAAAWN010000001">
    <property type="protein sequence ID" value="NDV89740.1"/>
    <property type="molecule type" value="Genomic_DNA"/>
</dbReference>
<evidence type="ECO:0000313" key="3">
    <source>
        <dbReference type="EMBL" id="NDV89740.1"/>
    </source>
</evidence>
<feature type="region of interest" description="Disordered" evidence="1">
    <location>
        <begin position="458"/>
        <end position="479"/>
    </location>
</feature>
<feature type="compositionally biased region" description="Polar residues" evidence="1">
    <location>
        <begin position="462"/>
        <end position="479"/>
    </location>
</feature>
<feature type="compositionally biased region" description="Polar residues" evidence="1">
    <location>
        <begin position="383"/>
        <end position="420"/>
    </location>
</feature>
<sequence>MNAWSVKRDTLIRANFSGSAKLKVTYADTFAMTSSLSSILANVVQGDASASQTASSALNALSQAARLATAANVTLARLPEQILQIQTNGVPSAQIKLPPSLNLPPASKLQLAVISSESNAEGSQKDTGIVISQGSGIKSTQVSAQQIAQLTAALSKLIASQSHVGAQINGHIQHRDTTSIQVSLPAGNTVKIALPSQQATLVPTLQQGQSVSLSVSGDGEGALQLTVSANTSSRSVQNHAFAQKSPQTHAKNEALVTKIAPSSTHTQALLTSALKQGGIAISQQANQTTSALEKYLPPQKSATMVQQASLFTLKGNSLTSTTVASHAVTKFAIPSSLQSRVTPLSAETLSGNQQHLLKNVVTAGALPVAEIITASKNERGITPEQSPHKSASPTSTQGAQHSVDTASTQTKPSPTDENIKGSQVHQAIIALSRTLLSQTGSTQQALSQLLTIVNAGRARDASSPQVATQSPVNRTPQEALTSQALSLETLSPQTKQFLNNIGQALTPLNNNAPVPLSNPHESKGKESASLNGPSDAATSTKRDKKPDALAVQNAKAETASLPQSENYVKRAWSQLTGALLANNKAIGNFTINTATQSVNTTQQDTGANKPTRNQDLDAATLALEKDKGAPKASSPASHADTTNGQTGSPQLLSARIQSLLTTPALATTPLMLTNPVTSSSFVQGLVALLQVSLAGRAMQRQPSLAALVERPDSIVSKTLATNGVPTGNSSKVAQDVASLDARSNLLANLKTLLANHQQNKVSQVDARVQGQDSFYYVLPSLAQQTAAPELLIQREPDRHHKEQSATGKHRQWNITMKLEVGEIGEVLAKSKIKGETITLDLYVSNPVLLSRVGDTLPYLKQRLSELGLEVESSSFQRGNIPSTLNTRPHQIFETRV</sequence>